<feature type="domain" description="F-box" evidence="1">
    <location>
        <begin position="1"/>
        <end position="46"/>
    </location>
</feature>
<reference evidence="2 3" key="1">
    <citation type="submission" date="2024-02" db="EMBL/GenBank/DDBJ databases">
        <title>Discinaceae phylogenomics.</title>
        <authorList>
            <person name="Dirks A.C."/>
            <person name="James T.Y."/>
        </authorList>
    </citation>
    <scope>NUCLEOTIDE SEQUENCE [LARGE SCALE GENOMIC DNA]</scope>
    <source>
        <strain evidence="2 3">ACD0624</strain>
    </source>
</reference>
<sequence>MSVLESLPFEISAEILSYLPRTALANVSRLSHQMHAVSQPFLYKSLSLTSSDRPGPSSLHIFLQMLLSPDGDMIATYVRSLHVQLDHEETKLTPESAYDLIGFNAAADSVGLTHSPTSDTGQLVLLLHSLRDLHVLSVSSPDDSTDVFSQIIDTSIGTLATGTHPLILLHLREFQCSNGSVSPNALLAILQLPCIRRVDVHLTEKTGAPLPTIEAAAGSSPVTSLRLTSFKITPSLLKCILAATAALTEFSFSARYPYHVFAISRFGHALQSLKATLQHLDVDLSGVVRMMASHEHGRLFRFGSFHDWQALQTVRCELSTLLGGVVLRHGRRLVDVLPPGLRELDIQGNRFWSVEQEVDLLVEFLREDTVVVGMVKLAVGHGRTGLRSMNRLLVACEAAGVELVDNGNGRGESAVARERRDRAIQSSPRRFCRRW</sequence>
<gene>
    <name evidence="2" type="ORF">Q9L58_001492</name>
</gene>
<protein>
    <recommendedName>
        <fullName evidence="1">F-box domain-containing protein</fullName>
    </recommendedName>
</protein>
<evidence type="ECO:0000313" key="2">
    <source>
        <dbReference type="EMBL" id="KAL0639463.1"/>
    </source>
</evidence>
<comment type="caution">
    <text evidence="2">The sequence shown here is derived from an EMBL/GenBank/DDBJ whole genome shotgun (WGS) entry which is preliminary data.</text>
</comment>
<evidence type="ECO:0000259" key="1">
    <source>
        <dbReference type="PROSITE" id="PS50181"/>
    </source>
</evidence>
<dbReference type="InterPro" id="IPR001810">
    <property type="entry name" value="F-box_dom"/>
</dbReference>
<evidence type="ECO:0000313" key="3">
    <source>
        <dbReference type="Proteomes" id="UP001447188"/>
    </source>
</evidence>
<keyword evidence="3" id="KW-1185">Reference proteome</keyword>
<dbReference type="Gene3D" id="3.80.10.10">
    <property type="entry name" value="Ribonuclease Inhibitor"/>
    <property type="match status" value="1"/>
</dbReference>
<dbReference type="PROSITE" id="PS50181">
    <property type="entry name" value="FBOX"/>
    <property type="match status" value="1"/>
</dbReference>
<accession>A0ABR3GU44</accession>
<proteinExistence type="predicted"/>
<dbReference type="Proteomes" id="UP001447188">
    <property type="component" value="Unassembled WGS sequence"/>
</dbReference>
<organism evidence="2 3">
    <name type="scientific">Discina gigas</name>
    <dbReference type="NCBI Taxonomy" id="1032678"/>
    <lineage>
        <taxon>Eukaryota</taxon>
        <taxon>Fungi</taxon>
        <taxon>Dikarya</taxon>
        <taxon>Ascomycota</taxon>
        <taxon>Pezizomycotina</taxon>
        <taxon>Pezizomycetes</taxon>
        <taxon>Pezizales</taxon>
        <taxon>Discinaceae</taxon>
        <taxon>Discina</taxon>
    </lineage>
</organism>
<dbReference type="EMBL" id="JBBBZM010000011">
    <property type="protein sequence ID" value="KAL0639463.1"/>
    <property type="molecule type" value="Genomic_DNA"/>
</dbReference>
<dbReference type="Pfam" id="PF12937">
    <property type="entry name" value="F-box-like"/>
    <property type="match status" value="1"/>
</dbReference>
<dbReference type="InterPro" id="IPR032675">
    <property type="entry name" value="LRR_dom_sf"/>
</dbReference>
<dbReference type="SUPFAM" id="SSF52047">
    <property type="entry name" value="RNI-like"/>
    <property type="match status" value="1"/>
</dbReference>
<dbReference type="InterPro" id="IPR036047">
    <property type="entry name" value="F-box-like_dom_sf"/>
</dbReference>
<dbReference type="SUPFAM" id="SSF81383">
    <property type="entry name" value="F-box domain"/>
    <property type="match status" value="1"/>
</dbReference>
<name>A0ABR3GU44_9PEZI</name>